<dbReference type="VEuPathDB" id="FungiDB:PSHT_05711"/>
<accession>A0A2S4W6E6</accession>
<dbReference type="AlphaFoldDB" id="A0A2S4W6E6"/>
<keyword evidence="1" id="KW-0732">Signal</keyword>
<feature type="signal peptide" evidence="1">
    <location>
        <begin position="1"/>
        <end position="21"/>
    </location>
</feature>
<feature type="chain" id="PRO_5015615413" evidence="1">
    <location>
        <begin position="22"/>
        <end position="357"/>
    </location>
</feature>
<organism evidence="2 3">
    <name type="scientific">Puccinia striiformis</name>
    <dbReference type="NCBI Taxonomy" id="27350"/>
    <lineage>
        <taxon>Eukaryota</taxon>
        <taxon>Fungi</taxon>
        <taxon>Dikarya</taxon>
        <taxon>Basidiomycota</taxon>
        <taxon>Pucciniomycotina</taxon>
        <taxon>Pucciniomycetes</taxon>
        <taxon>Pucciniales</taxon>
        <taxon>Pucciniaceae</taxon>
        <taxon>Puccinia</taxon>
    </lineage>
</organism>
<evidence type="ECO:0000313" key="2">
    <source>
        <dbReference type="EMBL" id="POW17309.1"/>
    </source>
</evidence>
<gene>
    <name evidence="2" type="ORF">PSTT_00675</name>
</gene>
<name>A0A2S4W6E6_9BASI</name>
<evidence type="ECO:0000313" key="3">
    <source>
        <dbReference type="Proteomes" id="UP000239156"/>
    </source>
</evidence>
<protein>
    <submittedName>
        <fullName evidence="2">Uncharacterized protein</fullName>
    </submittedName>
</protein>
<dbReference type="EMBL" id="PKSL01000003">
    <property type="protein sequence ID" value="POW17309.1"/>
    <property type="molecule type" value="Genomic_DNA"/>
</dbReference>
<reference evidence="2" key="1">
    <citation type="submission" date="2017-12" db="EMBL/GenBank/DDBJ databases">
        <title>Gene loss provides genomic basis for host adaptation in cereal stripe rust fungi.</title>
        <authorList>
            <person name="Xia C."/>
        </authorList>
    </citation>
    <scope>NUCLEOTIDE SEQUENCE [LARGE SCALE GENOMIC DNA]</scope>
    <source>
        <strain evidence="2">93-210</strain>
    </source>
</reference>
<dbReference type="VEuPathDB" id="FungiDB:PSTT_00675"/>
<comment type="caution">
    <text evidence="2">The sequence shown here is derived from an EMBL/GenBank/DDBJ whole genome shotgun (WGS) entry which is preliminary data.</text>
</comment>
<keyword evidence="3" id="KW-1185">Reference proteome</keyword>
<proteinExistence type="predicted"/>
<evidence type="ECO:0000256" key="1">
    <source>
        <dbReference type="SAM" id="SignalP"/>
    </source>
</evidence>
<dbReference type="Proteomes" id="UP000239156">
    <property type="component" value="Unassembled WGS sequence"/>
</dbReference>
<sequence length="357" mass="39297">MIHLRFSLITIISLLAARTQGAQAPNKDDPTTCFSDMKVTKADCTKALGGIVYTGQVQGDKLLMSGETIVQSIAGNCNVQIYKKISLMLSKAQIESSVEKIMTHVRHSTKLTGYGDDVLVKLVNRAPKGSWQEPYDPDFPLEKPACLAVAGTNPIDQADCAHAARLLPTVTVGDYGAIGNSSSRSEAVAQFKTCQVKVSTSDGSQILARIADIMVPLIVLHQQCHQNKKRDIEYQNLLTVGCSCHQRGTRSQRENLRSSHIHVIPRLYINHSTADSCDHAHRINAINDLPSAPVELSRYFPDFDISFVSQNNLYIFQSSTMNTNNSHLYKLVGAKGGTNRQCAAVFKPYSEHLKGYY</sequence>